<feature type="transmembrane region" description="Helical" evidence="1">
    <location>
        <begin position="172"/>
        <end position="199"/>
    </location>
</feature>
<proteinExistence type="predicted"/>
<evidence type="ECO:0000313" key="3">
    <source>
        <dbReference type="Proteomes" id="UP000030066"/>
    </source>
</evidence>
<reference evidence="2 3" key="1">
    <citation type="journal article" date="2014" name="PLoS ONE">
        <title>An emerging Mycoplasma associated with trichomoniasis, vaginal infection and disease.</title>
        <authorList>
            <consortium name="Vaginal Microbiome Consortium"/>
            <person name="Fettweis J.M."/>
            <person name="Serrano M.G."/>
            <person name="Huang B."/>
            <person name="Brooks J.P."/>
            <person name="Glascock A.L."/>
            <person name="Sheth N.U."/>
            <person name="Strauss J.F.III."/>
            <person name="Jefferson K.K."/>
            <person name="Buck G.A."/>
        </authorList>
    </citation>
    <scope>NUCLEOTIDE SEQUENCE [LARGE SCALE GENOMIC DNA]</scope>
    <source>
        <strain evidence="2 3">VCU_M1</strain>
    </source>
</reference>
<keyword evidence="3" id="KW-1185">Reference proteome</keyword>
<dbReference type="EMBL" id="CP007711">
    <property type="protein sequence ID" value="AIV03654.1"/>
    <property type="molecule type" value="Genomic_DNA"/>
</dbReference>
<dbReference type="HOGENOM" id="CLU_1303047_0_0_14"/>
<feature type="transmembrane region" description="Helical" evidence="1">
    <location>
        <begin position="91"/>
        <end position="111"/>
    </location>
</feature>
<accession>A0A097SSU5</accession>
<dbReference type="Proteomes" id="UP000030066">
    <property type="component" value="Chromosome"/>
</dbReference>
<gene>
    <name evidence="2" type="ORF">MGM1_2800</name>
</gene>
<evidence type="ECO:0000313" key="2">
    <source>
        <dbReference type="EMBL" id="AIV03654.1"/>
    </source>
</evidence>
<keyword evidence="1" id="KW-1133">Transmembrane helix</keyword>
<dbReference type="KEGG" id="mgj:MGM1_2800"/>
<sequence length="211" mass="25150">MKKIKMRLVFMNMLALKNKVYWSNIMEDVMLSYWKKKFNKIDQLKINIDPQYKHINAWITLFFISLSLVSIYSIIGISGLIVFIFNNRVGIIINLVLCWSLLLINMLFWIVQQFTNRNLETMPLKNENEVDLFKKQSLYFNLYRALFFGLTFFCWMLYVVGNSLPINETHLLMFILNIIAPILLILMGTISVMFHYYFIKNKLAFLEIKVK</sequence>
<dbReference type="AlphaFoldDB" id="A0A097SSU5"/>
<dbReference type="STRING" id="1318617.MGM1_2800"/>
<keyword evidence="1" id="KW-0472">Membrane</keyword>
<organism evidence="2 3">
    <name type="scientific">Candidatus Malacoplasma girerdii</name>
    <dbReference type="NCBI Taxonomy" id="1318617"/>
    <lineage>
        <taxon>Bacteria</taxon>
        <taxon>Bacillati</taxon>
        <taxon>Mycoplasmatota</taxon>
        <taxon>Mycoplasmoidales</taxon>
        <taxon>Mycoplasmoidaceae</taxon>
        <taxon>Malacoplasma</taxon>
    </lineage>
</organism>
<keyword evidence="1" id="KW-0812">Transmembrane</keyword>
<protein>
    <recommendedName>
        <fullName evidence="4">DUF3278 domain-containing protein</fullName>
    </recommendedName>
</protein>
<evidence type="ECO:0000256" key="1">
    <source>
        <dbReference type="SAM" id="Phobius"/>
    </source>
</evidence>
<evidence type="ECO:0008006" key="4">
    <source>
        <dbReference type="Google" id="ProtNLM"/>
    </source>
</evidence>
<feature type="transmembrane region" description="Helical" evidence="1">
    <location>
        <begin position="142"/>
        <end position="160"/>
    </location>
</feature>
<name>A0A097SSU5_9BACT</name>
<feature type="transmembrane region" description="Helical" evidence="1">
    <location>
        <begin position="55"/>
        <end position="85"/>
    </location>
</feature>